<dbReference type="EMBL" id="OZ034819">
    <property type="protein sequence ID" value="CAL1395002.1"/>
    <property type="molecule type" value="Genomic_DNA"/>
</dbReference>
<accession>A0AAV2FAD4</accession>
<sequence length="74" mass="8217">MRREIEGEGSKGEAESRWLDATGERQRVDAGERERVDAGERQQQWEKVTAGENGDLTDRNGKRAAAAADDDGDR</sequence>
<keyword evidence="3" id="KW-1185">Reference proteome</keyword>
<organism evidence="2 3">
    <name type="scientific">Linum trigynum</name>
    <dbReference type="NCBI Taxonomy" id="586398"/>
    <lineage>
        <taxon>Eukaryota</taxon>
        <taxon>Viridiplantae</taxon>
        <taxon>Streptophyta</taxon>
        <taxon>Embryophyta</taxon>
        <taxon>Tracheophyta</taxon>
        <taxon>Spermatophyta</taxon>
        <taxon>Magnoliopsida</taxon>
        <taxon>eudicotyledons</taxon>
        <taxon>Gunneridae</taxon>
        <taxon>Pentapetalae</taxon>
        <taxon>rosids</taxon>
        <taxon>fabids</taxon>
        <taxon>Malpighiales</taxon>
        <taxon>Linaceae</taxon>
        <taxon>Linum</taxon>
    </lineage>
</organism>
<protein>
    <submittedName>
        <fullName evidence="2">Uncharacterized protein</fullName>
    </submittedName>
</protein>
<name>A0AAV2FAD4_9ROSI</name>
<proteinExistence type="predicted"/>
<evidence type="ECO:0000313" key="2">
    <source>
        <dbReference type="EMBL" id="CAL1395002.1"/>
    </source>
</evidence>
<feature type="region of interest" description="Disordered" evidence="1">
    <location>
        <begin position="1"/>
        <end position="74"/>
    </location>
</feature>
<feature type="compositionally biased region" description="Basic and acidic residues" evidence="1">
    <location>
        <begin position="1"/>
        <end position="44"/>
    </location>
</feature>
<dbReference type="Proteomes" id="UP001497516">
    <property type="component" value="Chromosome 6"/>
</dbReference>
<evidence type="ECO:0000256" key="1">
    <source>
        <dbReference type="SAM" id="MobiDB-lite"/>
    </source>
</evidence>
<reference evidence="2 3" key="1">
    <citation type="submission" date="2024-04" db="EMBL/GenBank/DDBJ databases">
        <authorList>
            <person name="Fracassetti M."/>
        </authorList>
    </citation>
    <scope>NUCLEOTIDE SEQUENCE [LARGE SCALE GENOMIC DNA]</scope>
</reference>
<gene>
    <name evidence="2" type="ORF">LTRI10_LOCUS35464</name>
</gene>
<dbReference type="AlphaFoldDB" id="A0AAV2FAD4"/>
<evidence type="ECO:0000313" key="3">
    <source>
        <dbReference type="Proteomes" id="UP001497516"/>
    </source>
</evidence>